<dbReference type="PROSITE" id="PS50088">
    <property type="entry name" value="ANK_REPEAT"/>
    <property type="match status" value="1"/>
</dbReference>
<evidence type="ECO:0000256" key="1">
    <source>
        <dbReference type="PROSITE-ProRule" id="PRU00023"/>
    </source>
</evidence>
<dbReference type="SUPFAM" id="SSF48403">
    <property type="entry name" value="Ankyrin repeat"/>
    <property type="match status" value="1"/>
</dbReference>
<feature type="non-terminal residue" evidence="2">
    <location>
        <position position="152"/>
    </location>
</feature>
<comment type="caution">
    <text evidence="2">The sequence shown here is derived from an EMBL/GenBank/DDBJ whole genome shotgun (WGS) entry which is preliminary data.</text>
</comment>
<dbReference type="InterPro" id="IPR002110">
    <property type="entry name" value="Ankyrin_rpt"/>
</dbReference>
<dbReference type="Gene3D" id="1.25.40.20">
    <property type="entry name" value="Ankyrin repeat-containing domain"/>
    <property type="match status" value="1"/>
</dbReference>
<dbReference type="EMBL" id="CAJNNV010000266">
    <property type="protein sequence ID" value="CAE8582011.1"/>
    <property type="molecule type" value="Genomic_DNA"/>
</dbReference>
<keyword evidence="1" id="KW-0040">ANK repeat</keyword>
<dbReference type="Pfam" id="PF00023">
    <property type="entry name" value="Ank"/>
    <property type="match status" value="1"/>
</dbReference>
<protein>
    <submittedName>
        <fullName evidence="2">Uncharacterized protein</fullName>
    </submittedName>
</protein>
<feature type="repeat" description="ANK" evidence="1">
    <location>
        <begin position="111"/>
        <end position="143"/>
    </location>
</feature>
<dbReference type="SMART" id="SM00248">
    <property type="entry name" value="ANK"/>
    <property type="match status" value="2"/>
</dbReference>
<evidence type="ECO:0000313" key="3">
    <source>
        <dbReference type="Proteomes" id="UP000654075"/>
    </source>
</evidence>
<sequence>MYGLYACYRTTCAEVTIHAPKAEGMAREMPERVSQLEMQGLPSLPSSQIFELAKQGDFRQLREAALKDPKLWEITDEDGASLLHWGALFGEESFVSLGLEAGVSPNVVSLNGQTAMSWASIRGYPRVIRQLLEASANPCLADSLGASPLLVA</sequence>
<organism evidence="2 3">
    <name type="scientific">Polarella glacialis</name>
    <name type="common">Dinoflagellate</name>
    <dbReference type="NCBI Taxonomy" id="89957"/>
    <lineage>
        <taxon>Eukaryota</taxon>
        <taxon>Sar</taxon>
        <taxon>Alveolata</taxon>
        <taxon>Dinophyceae</taxon>
        <taxon>Suessiales</taxon>
        <taxon>Suessiaceae</taxon>
        <taxon>Polarella</taxon>
    </lineage>
</organism>
<name>A0A813D147_POLGL</name>
<reference evidence="2" key="1">
    <citation type="submission" date="2021-02" db="EMBL/GenBank/DDBJ databases">
        <authorList>
            <person name="Dougan E. K."/>
            <person name="Rhodes N."/>
            <person name="Thang M."/>
            <person name="Chan C."/>
        </authorList>
    </citation>
    <scope>NUCLEOTIDE SEQUENCE</scope>
</reference>
<evidence type="ECO:0000313" key="2">
    <source>
        <dbReference type="EMBL" id="CAE8582011.1"/>
    </source>
</evidence>
<accession>A0A813D147</accession>
<dbReference type="Proteomes" id="UP000654075">
    <property type="component" value="Unassembled WGS sequence"/>
</dbReference>
<dbReference type="OrthoDB" id="539213at2759"/>
<gene>
    <name evidence="2" type="ORF">PGLA1383_LOCUS1016</name>
</gene>
<keyword evidence="3" id="KW-1185">Reference proteome</keyword>
<dbReference type="AlphaFoldDB" id="A0A813D147"/>
<proteinExistence type="predicted"/>
<dbReference type="InterPro" id="IPR036770">
    <property type="entry name" value="Ankyrin_rpt-contain_sf"/>
</dbReference>